<dbReference type="InterPro" id="IPR005835">
    <property type="entry name" value="NTP_transferase_dom"/>
</dbReference>
<dbReference type="SUPFAM" id="SSF54631">
    <property type="entry name" value="CBS-domain pair"/>
    <property type="match status" value="1"/>
</dbReference>
<comment type="caution">
    <text evidence="2">The sequence shown here is derived from an EMBL/GenBank/DDBJ whole genome shotgun (WGS) entry which is preliminary data.</text>
</comment>
<dbReference type="PROSITE" id="PS51371">
    <property type="entry name" value="CBS"/>
    <property type="match status" value="1"/>
</dbReference>
<dbReference type="InterPro" id="IPR046342">
    <property type="entry name" value="CBS_dom_sf"/>
</dbReference>
<gene>
    <name evidence="2" type="ORF">GRO02_04995</name>
</gene>
<dbReference type="Gene3D" id="3.10.580.10">
    <property type="entry name" value="CBS-domain"/>
    <property type="match status" value="1"/>
</dbReference>
<reference evidence="2" key="1">
    <citation type="submission" date="2020-01" db="EMBL/GenBank/DDBJ databases">
        <authorList>
            <consortium name="GenomeTrakr network: Whole genome sequencing for foodborne pathogen traceback"/>
        </authorList>
    </citation>
    <scope>NUCLEOTIDE SEQUENCE</scope>
    <source>
        <strain evidence="2">CFSAN096326</strain>
    </source>
</reference>
<accession>A0A6F9MT77</accession>
<dbReference type="Gene3D" id="3.90.550.10">
    <property type="entry name" value="Spore Coat Polysaccharide Biosynthesis Protein SpsA, Chain A"/>
    <property type="match status" value="1"/>
</dbReference>
<dbReference type="EMBL" id="AANOQJ010000006">
    <property type="protein sequence ID" value="EDP8036467.1"/>
    <property type="molecule type" value="Genomic_DNA"/>
</dbReference>
<evidence type="ECO:0000259" key="1">
    <source>
        <dbReference type="PROSITE" id="PS51371"/>
    </source>
</evidence>
<dbReference type="InterPro" id="IPR050486">
    <property type="entry name" value="Mannose-1P_guanyltransferase"/>
</dbReference>
<proteinExistence type="predicted"/>
<dbReference type="Pfam" id="PF00483">
    <property type="entry name" value="NTP_transferase"/>
    <property type="match status" value="1"/>
</dbReference>
<sequence length="353" mass="40805">MDLHQITINRNTKIREALKLLGSYSNFRILLVKENDNFIGIIADPDIRKALLKGYSLDDSIKDIINYSPIIAYEQDSKDRLLELSSRHNIYQIPILDNQGKVVRIEKILESITPLENDNIVVIMVGGLGTRLRPLTEDIPKPMLKVGDKPILQIIIERFKGQGFRNFIFCVNYKADIIKNYFKDGKSFDVNIKYTYENKRMGTAGALSLIKDIGQKPFFVTNGDILANIDYNAMLEYHIKVKSLATMGVRKHFYEIPYGVVITDDNNHIVNIEEKPEYSFFINSGIYVLNPEVINLIPKDEFFDMPSLFSSIQEIEKKSAYFVEDYWIDIGRHDEYKQANKDIENIFERKING</sequence>
<dbReference type="SUPFAM" id="SSF53448">
    <property type="entry name" value="Nucleotide-diphospho-sugar transferases"/>
    <property type="match status" value="1"/>
</dbReference>
<dbReference type="InterPro" id="IPR029044">
    <property type="entry name" value="Nucleotide-diphossugar_trans"/>
</dbReference>
<protein>
    <submittedName>
        <fullName evidence="2">CBS domain-containing protein</fullName>
    </submittedName>
</protein>
<evidence type="ECO:0000313" key="2">
    <source>
        <dbReference type="EMBL" id="EDP8036467.1"/>
    </source>
</evidence>
<organism evidence="2">
    <name type="scientific">Campylobacter jejuni</name>
    <dbReference type="NCBI Taxonomy" id="197"/>
    <lineage>
        <taxon>Bacteria</taxon>
        <taxon>Pseudomonadati</taxon>
        <taxon>Campylobacterota</taxon>
        <taxon>Epsilonproteobacteria</taxon>
        <taxon>Campylobacterales</taxon>
        <taxon>Campylobacteraceae</taxon>
        <taxon>Campylobacter</taxon>
    </lineage>
</organism>
<feature type="domain" description="CBS" evidence="1">
    <location>
        <begin position="1"/>
        <end position="60"/>
    </location>
</feature>
<dbReference type="CDD" id="cd06426">
    <property type="entry name" value="NTP_transferase_like_2"/>
    <property type="match status" value="1"/>
</dbReference>
<dbReference type="AlphaFoldDB" id="A0A6F9MT77"/>
<dbReference type="PANTHER" id="PTHR22572">
    <property type="entry name" value="SUGAR-1-PHOSPHATE GUANYL TRANSFERASE"/>
    <property type="match status" value="1"/>
</dbReference>
<dbReference type="Pfam" id="PF00571">
    <property type="entry name" value="CBS"/>
    <property type="match status" value="1"/>
</dbReference>
<name>A0A6F9MT77_CAMJU</name>
<dbReference type="InterPro" id="IPR000644">
    <property type="entry name" value="CBS_dom"/>
</dbReference>